<evidence type="ECO:0000256" key="9">
    <source>
        <dbReference type="ARBA" id="ARBA00023136"/>
    </source>
</evidence>
<sequence length="385" mass="43432">MILSLAFSFLFLILGVAFWWILDTRQRKLLPPGPRGLPIFGSLLNLGSLPHRTFHELSKKYGPIMSLRMGSVPAIVVSSPEAAQLFLKTHDSVFAVRPQMEAVAHMSYGNNGISFTNGTYWRHVRKFVVQELLAPAKVNSFQGMRREEVGLVVEEIKKAATAGEVVNVSAKVGDMIENMTFRFLLGRSKDDRFDLKGIMTDAFTLAGQFNLADFVPAIKPLDLQGLTRRYKEQSKKLDAMLELIIDEHEQNLNTGNNRDIVDEMISLSRNNSSVNHQELAKLIDRASIKSILIDIITASIDTSFTSIEWILTELMRHPTAMKKCQEELTSIVGLDRMVDETDLPKLEYLYMVVKEANDLDMTEQFGLTIPRIEHLLLVPKIRISA</sequence>
<dbReference type="InterPro" id="IPR001128">
    <property type="entry name" value="Cyt_P450"/>
</dbReference>
<dbReference type="AlphaFoldDB" id="A0AAD8GU96"/>
<keyword evidence="8" id="KW-0503">Monooxygenase</keyword>
<reference evidence="10" key="1">
    <citation type="submission" date="2023-02" db="EMBL/GenBank/DDBJ databases">
        <title>Genome of toxic invasive species Heracleum sosnowskyi carries increased number of genes despite the absence of recent whole-genome duplications.</title>
        <authorList>
            <person name="Schelkunov M."/>
            <person name="Shtratnikova V."/>
            <person name="Makarenko M."/>
            <person name="Klepikova A."/>
            <person name="Omelchenko D."/>
            <person name="Novikova G."/>
            <person name="Obukhova E."/>
            <person name="Bogdanov V."/>
            <person name="Penin A."/>
            <person name="Logacheva M."/>
        </authorList>
    </citation>
    <scope>NUCLEOTIDE SEQUENCE</scope>
    <source>
        <strain evidence="10">Hsosn_3</strain>
        <tissue evidence="10">Leaf</tissue>
    </source>
</reference>
<dbReference type="Proteomes" id="UP001237642">
    <property type="component" value="Unassembled WGS sequence"/>
</dbReference>
<evidence type="ECO:0000256" key="1">
    <source>
        <dbReference type="ARBA" id="ARBA00001971"/>
    </source>
</evidence>
<evidence type="ECO:0000313" key="10">
    <source>
        <dbReference type="EMBL" id="KAK1355432.1"/>
    </source>
</evidence>
<dbReference type="GO" id="GO:0005506">
    <property type="term" value="F:iron ion binding"/>
    <property type="evidence" value="ECO:0007669"/>
    <property type="project" value="InterPro"/>
</dbReference>
<dbReference type="Pfam" id="PF00067">
    <property type="entry name" value="p450"/>
    <property type="match status" value="1"/>
</dbReference>
<dbReference type="PANTHER" id="PTHR47943">
    <property type="entry name" value="CYTOCHROME P450 93A3-LIKE"/>
    <property type="match status" value="1"/>
</dbReference>
<keyword evidence="4" id="KW-0349">Heme</keyword>
<keyword evidence="11" id="KW-1185">Reference proteome</keyword>
<protein>
    <submittedName>
        <fullName evidence="10">Flavonoid 3'-monooxygenase</fullName>
    </submittedName>
</protein>
<name>A0AAD8GU96_9APIA</name>
<proteinExistence type="inferred from homology"/>
<evidence type="ECO:0000256" key="8">
    <source>
        <dbReference type="ARBA" id="ARBA00023033"/>
    </source>
</evidence>
<accession>A0AAD8GU96</accession>
<dbReference type="GO" id="GO:0016705">
    <property type="term" value="F:oxidoreductase activity, acting on paired donors, with incorporation or reduction of molecular oxygen"/>
    <property type="evidence" value="ECO:0007669"/>
    <property type="project" value="InterPro"/>
</dbReference>
<comment type="similarity">
    <text evidence="3">Belongs to the cytochrome P450 family.</text>
</comment>
<comment type="caution">
    <text evidence="10">The sequence shown here is derived from an EMBL/GenBank/DDBJ whole genome shotgun (WGS) entry which is preliminary data.</text>
</comment>
<evidence type="ECO:0000256" key="7">
    <source>
        <dbReference type="ARBA" id="ARBA00023004"/>
    </source>
</evidence>
<dbReference type="EMBL" id="JAUIZM010000011">
    <property type="protein sequence ID" value="KAK1355432.1"/>
    <property type="molecule type" value="Genomic_DNA"/>
</dbReference>
<comment type="subcellular location">
    <subcellularLocation>
        <location evidence="2">Membrane</location>
    </subcellularLocation>
</comment>
<dbReference type="InterPro" id="IPR002401">
    <property type="entry name" value="Cyt_P450_E_grp-I"/>
</dbReference>
<keyword evidence="6" id="KW-0560">Oxidoreductase</keyword>
<organism evidence="10 11">
    <name type="scientific">Heracleum sosnowskyi</name>
    <dbReference type="NCBI Taxonomy" id="360622"/>
    <lineage>
        <taxon>Eukaryota</taxon>
        <taxon>Viridiplantae</taxon>
        <taxon>Streptophyta</taxon>
        <taxon>Embryophyta</taxon>
        <taxon>Tracheophyta</taxon>
        <taxon>Spermatophyta</taxon>
        <taxon>Magnoliopsida</taxon>
        <taxon>eudicotyledons</taxon>
        <taxon>Gunneridae</taxon>
        <taxon>Pentapetalae</taxon>
        <taxon>asterids</taxon>
        <taxon>campanulids</taxon>
        <taxon>Apiales</taxon>
        <taxon>Apiaceae</taxon>
        <taxon>Apioideae</taxon>
        <taxon>apioid superclade</taxon>
        <taxon>Tordylieae</taxon>
        <taxon>Tordyliinae</taxon>
        <taxon>Heracleum</taxon>
    </lineage>
</organism>
<reference evidence="10" key="2">
    <citation type="submission" date="2023-05" db="EMBL/GenBank/DDBJ databases">
        <authorList>
            <person name="Schelkunov M.I."/>
        </authorList>
    </citation>
    <scope>NUCLEOTIDE SEQUENCE</scope>
    <source>
        <strain evidence="10">Hsosn_3</strain>
        <tissue evidence="10">Leaf</tissue>
    </source>
</reference>
<dbReference type="PRINTS" id="PR00463">
    <property type="entry name" value="EP450I"/>
</dbReference>
<keyword evidence="5" id="KW-0479">Metal-binding</keyword>
<dbReference type="InterPro" id="IPR036396">
    <property type="entry name" value="Cyt_P450_sf"/>
</dbReference>
<dbReference type="GO" id="GO:0004497">
    <property type="term" value="F:monooxygenase activity"/>
    <property type="evidence" value="ECO:0007669"/>
    <property type="project" value="UniProtKB-KW"/>
</dbReference>
<dbReference type="PANTHER" id="PTHR47943:SF9">
    <property type="entry name" value="CYTOCHROME P450"/>
    <property type="match status" value="1"/>
</dbReference>
<dbReference type="SUPFAM" id="SSF48264">
    <property type="entry name" value="Cytochrome P450"/>
    <property type="match status" value="1"/>
</dbReference>
<dbReference type="Gene3D" id="1.10.630.10">
    <property type="entry name" value="Cytochrome P450"/>
    <property type="match status" value="1"/>
</dbReference>
<evidence type="ECO:0000256" key="6">
    <source>
        <dbReference type="ARBA" id="ARBA00023002"/>
    </source>
</evidence>
<evidence type="ECO:0000256" key="5">
    <source>
        <dbReference type="ARBA" id="ARBA00022723"/>
    </source>
</evidence>
<evidence type="ECO:0000256" key="3">
    <source>
        <dbReference type="ARBA" id="ARBA00010617"/>
    </source>
</evidence>
<dbReference type="GO" id="GO:0016020">
    <property type="term" value="C:membrane"/>
    <property type="evidence" value="ECO:0007669"/>
    <property type="project" value="UniProtKB-SubCell"/>
</dbReference>
<evidence type="ECO:0000256" key="4">
    <source>
        <dbReference type="ARBA" id="ARBA00022617"/>
    </source>
</evidence>
<keyword evidence="7" id="KW-0408">Iron</keyword>
<dbReference type="GO" id="GO:0020037">
    <property type="term" value="F:heme binding"/>
    <property type="evidence" value="ECO:0007669"/>
    <property type="project" value="InterPro"/>
</dbReference>
<dbReference type="GO" id="GO:0009805">
    <property type="term" value="P:coumarin biosynthetic process"/>
    <property type="evidence" value="ECO:0007669"/>
    <property type="project" value="UniProtKB-ARBA"/>
</dbReference>
<evidence type="ECO:0000256" key="2">
    <source>
        <dbReference type="ARBA" id="ARBA00004370"/>
    </source>
</evidence>
<evidence type="ECO:0000313" key="11">
    <source>
        <dbReference type="Proteomes" id="UP001237642"/>
    </source>
</evidence>
<gene>
    <name evidence="10" type="ORF">POM88_048688</name>
</gene>
<comment type="cofactor">
    <cofactor evidence="1">
        <name>heme</name>
        <dbReference type="ChEBI" id="CHEBI:30413"/>
    </cofactor>
</comment>
<keyword evidence="9" id="KW-0472">Membrane</keyword>